<dbReference type="EMBL" id="CAHS01000015">
    <property type="protein sequence ID" value="CCG87699.1"/>
    <property type="molecule type" value="Genomic_DNA"/>
</dbReference>
<organism evidence="1 2">
    <name type="scientific">Erwinia piriflorinigrans CFBP 5888</name>
    <dbReference type="NCBI Taxonomy" id="1161919"/>
    <lineage>
        <taxon>Bacteria</taxon>
        <taxon>Pseudomonadati</taxon>
        <taxon>Pseudomonadota</taxon>
        <taxon>Gammaproteobacteria</taxon>
        <taxon>Enterobacterales</taxon>
        <taxon>Erwiniaceae</taxon>
        <taxon>Erwinia</taxon>
    </lineage>
</organism>
<sequence>MPGIKALKQRQQEERQRSICKACIRLAVLLYMSCK</sequence>
<reference evidence="1 2" key="1">
    <citation type="journal article" date="2013" name="Syst. Appl. Microbiol.">
        <title>Phylogenetic position and virulence apparatus of the pear flower necrosis pathogen Erwinia piriflorinigrans CFBP 5888T as assessed by comparative genomics.</title>
        <authorList>
            <person name="Smits T.H."/>
            <person name="Rezzonico F."/>
            <person name="Lopez M.M."/>
            <person name="Blom J."/>
            <person name="Goesmann A."/>
            <person name="Frey J.E."/>
            <person name="Duffy B."/>
        </authorList>
    </citation>
    <scope>NUCLEOTIDE SEQUENCE [LARGE SCALE GENOMIC DNA]</scope>
    <source>
        <strain evidence="2">CFBP5888</strain>
    </source>
</reference>
<evidence type="ECO:0000313" key="2">
    <source>
        <dbReference type="Proteomes" id="UP000018217"/>
    </source>
</evidence>
<keyword evidence="2" id="KW-1185">Reference proteome</keyword>
<protein>
    <submittedName>
        <fullName evidence="1">Uncharacterized protein</fullName>
    </submittedName>
</protein>
<gene>
    <name evidence="1" type="ORF">EPIR_2334</name>
</gene>
<proteinExistence type="predicted"/>
<evidence type="ECO:0000313" key="1">
    <source>
        <dbReference type="EMBL" id="CCG87699.1"/>
    </source>
</evidence>
<comment type="caution">
    <text evidence="1">The sequence shown here is derived from an EMBL/GenBank/DDBJ whole genome shotgun (WGS) entry which is preliminary data.</text>
</comment>
<name>V5Z8Y3_9GAMM</name>
<dbReference type="STRING" id="1161919.EPIR_2334"/>
<dbReference type="AlphaFoldDB" id="V5Z8Y3"/>
<accession>V5Z8Y3</accession>
<dbReference type="Proteomes" id="UP000018217">
    <property type="component" value="Unassembled WGS sequence"/>
</dbReference>